<evidence type="ECO:0000313" key="2">
    <source>
        <dbReference type="Proteomes" id="UP000594261"/>
    </source>
</evidence>
<dbReference type="Gramene" id="QL05p074450:mrna">
    <property type="protein sequence ID" value="QL05p074450:mrna"/>
    <property type="gene ID" value="QL05p074450"/>
</dbReference>
<evidence type="ECO:0008006" key="3">
    <source>
        <dbReference type="Google" id="ProtNLM"/>
    </source>
</evidence>
<name>A0A7N2LTE6_QUELO</name>
<dbReference type="EMBL" id="LRBV02000005">
    <property type="status" value="NOT_ANNOTATED_CDS"/>
    <property type="molecule type" value="Genomic_DNA"/>
</dbReference>
<accession>A0A7N2LTE6</accession>
<protein>
    <recommendedName>
        <fullName evidence="3">F-box domain-containing protein</fullName>
    </recommendedName>
</protein>
<dbReference type="InterPro" id="IPR044809">
    <property type="entry name" value="AUF1-like"/>
</dbReference>
<proteinExistence type="predicted"/>
<keyword evidence="2" id="KW-1185">Reference proteome</keyword>
<organism evidence="1 2">
    <name type="scientific">Quercus lobata</name>
    <name type="common">Valley oak</name>
    <dbReference type="NCBI Taxonomy" id="97700"/>
    <lineage>
        <taxon>Eukaryota</taxon>
        <taxon>Viridiplantae</taxon>
        <taxon>Streptophyta</taxon>
        <taxon>Embryophyta</taxon>
        <taxon>Tracheophyta</taxon>
        <taxon>Spermatophyta</taxon>
        <taxon>Magnoliopsida</taxon>
        <taxon>eudicotyledons</taxon>
        <taxon>Gunneridae</taxon>
        <taxon>Pentapetalae</taxon>
        <taxon>rosids</taxon>
        <taxon>fabids</taxon>
        <taxon>Fagales</taxon>
        <taxon>Fagaceae</taxon>
        <taxon>Quercus</taxon>
    </lineage>
</organism>
<dbReference type="SUPFAM" id="SSF81383">
    <property type="entry name" value="F-box domain"/>
    <property type="match status" value="1"/>
</dbReference>
<dbReference type="InParanoid" id="A0A7N2LTE6"/>
<dbReference type="Proteomes" id="UP000594261">
    <property type="component" value="Chromosome 5"/>
</dbReference>
<dbReference type="PANTHER" id="PTHR31215">
    <property type="entry name" value="OS05G0510400 PROTEIN-RELATED"/>
    <property type="match status" value="1"/>
</dbReference>
<reference evidence="1 2" key="1">
    <citation type="journal article" date="2016" name="G3 (Bethesda)">
        <title>First Draft Assembly and Annotation of the Genome of a California Endemic Oak Quercus lobata Nee (Fagaceae).</title>
        <authorList>
            <person name="Sork V.L."/>
            <person name="Fitz-Gibbon S.T."/>
            <person name="Puiu D."/>
            <person name="Crepeau M."/>
            <person name="Gugger P.F."/>
            <person name="Sherman R."/>
            <person name="Stevens K."/>
            <person name="Langley C.H."/>
            <person name="Pellegrini M."/>
            <person name="Salzberg S.L."/>
        </authorList>
    </citation>
    <scope>NUCLEOTIDE SEQUENCE [LARGE SCALE GENOMIC DNA]</scope>
    <source>
        <strain evidence="1 2">cv. SW786</strain>
    </source>
</reference>
<evidence type="ECO:0000313" key="1">
    <source>
        <dbReference type="EnsemblPlants" id="QL05p074450:mrna"/>
    </source>
</evidence>
<dbReference type="AlphaFoldDB" id="A0A7N2LTE6"/>
<dbReference type="EnsemblPlants" id="QL05p074450:mrna">
    <property type="protein sequence ID" value="QL05p074450:mrna"/>
    <property type="gene ID" value="QL05p074450"/>
</dbReference>
<dbReference type="InterPro" id="IPR036047">
    <property type="entry name" value="F-box-like_dom_sf"/>
</dbReference>
<sequence>MDSNHENNPFDKLPDALMLFILNKILETKTLVSCFLVSKRFASLLPQTKTNTVLMNRRSKSFGFQGQSVIRDAFCDDQFVSLFRLLSTLQFACDKTQKKL</sequence>
<reference evidence="1" key="2">
    <citation type="submission" date="2021-01" db="UniProtKB">
        <authorList>
            <consortium name="EnsemblPlants"/>
        </authorList>
    </citation>
    <scope>IDENTIFICATION</scope>
</reference>